<proteinExistence type="predicted"/>
<accession>A0ACB7TGV2</accession>
<protein>
    <submittedName>
        <fullName evidence="1">Uncharacterized protein</fullName>
    </submittedName>
</protein>
<keyword evidence="2" id="KW-1185">Reference proteome</keyword>
<sequence length="211" mass="22676">MTTPPYSATWFPAHLDSHLDSLPNLNDIIHSEARALTHSDGARARSDGNQGNATHASGTQIKLPAPSPALTLKFWRLHNSGMFAFISMGPLPSSVVHGIEAGTTPQELELMSTDGYTMTSARMLGKTSNTALLCFEANGNLIQPSNSNVDRNPSPGRPQKKLRPRSRSTSRGRHQQQQQQKVSWAHIINPPGALSDTTTTTAAAPPPLLAT</sequence>
<name>A0ACB7TGV2_HYAAI</name>
<organism evidence="1 2">
    <name type="scientific">Hyalomma asiaticum</name>
    <name type="common">Tick</name>
    <dbReference type="NCBI Taxonomy" id="266040"/>
    <lineage>
        <taxon>Eukaryota</taxon>
        <taxon>Metazoa</taxon>
        <taxon>Ecdysozoa</taxon>
        <taxon>Arthropoda</taxon>
        <taxon>Chelicerata</taxon>
        <taxon>Arachnida</taxon>
        <taxon>Acari</taxon>
        <taxon>Parasitiformes</taxon>
        <taxon>Ixodida</taxon>
        <taxon>Ixodoidea</taxon>
        <taxon>Ixodidae</taxon>
        <taxon>Hyalomminae</taxon>
        <taxon>Hyalomma</taxon>
    </lineage>
</organism>
<gene>
    <name evidence="1" type="ORF">HPB50_007900</name>
</gene>
<reference evidence="1" key="1">
    <citation type="submission" date="2020-05" db="EMBL/GenBank/DDBJ databases">
        <title>Large-scale comparative analyses of tick genomes elucidate their genetic diversity and vector capacities.</title>
        <authorList>
            <person name="Jia N."/>
            <person name="Wang J."/>
            <person name="Shi W."/>
            <person name="Du L."/>
            <person name="Sun Y."/>
            <person name="Zhan W."/>
            <person name="Jiang J."/>
            <person name="Wang Q."/>
            <person name="Zhang B."/>
            <person name="Ji P."/>
            <person name="Sakyi L.B."/>
            <person name="Cui X."/>
            <person name="Yuan T."/>
            <person name="Jiang B."/>
            <person name="Yang W."/>
            <person name="Lam T.T.-Y."/>
            <person name="Chang Q."/>
            <person name="Ding S."/>
            <person name="Wang X."/>
            <person name="Zhu J."/>
            <person name="Ruan X."/>
            <person name="Zhao L."/>
            <person name="Wei J."/>
            <person name="Que T."/>
            <person name="Du C."/>
            <person name="Cheng J."/>
            <person name="Dai P."/>
            <person name="Han X."/>
            <person name="Huang E."/>
            <person name="Gao Y."/>
            <person name="Liu J."/>
            <person name="Shao H."/>
            <person name="Ye R."/>
            <person name="Li L."/>
            <person name="Wei W."/>
            <person name="Wang X."/>
            <person name="Wang C."/>
            <person name="Yang T."/>
            <person name="Huo Q."/>
            <person name="Li W."/>
            <person name="Guo W."/>
            <person name="Chen H."/>
            <person name="Zhou L."/>
            <person name="Ni X."/>
            <person name="Tian J."/>
            <person name="Zhou Y."/>
            <person name="Sheng Y."/>
            <person name="Liu T."/>
            <person name="Pan Y."/>
            <person name="Xia L."/>
            <person name="Li J."/>
            <person name="Zhao F."/>
            <person name="Cao W."/>
        </authorList>
    </citation>
    <scope>NUCLEOTIDE SEQUENCE</scope>
    <source>
        <strain evidence="1">Hyas-2018</strain>
    </source>
</reference>
<evidence type="ECO:0000313" key="2">
    <source>
        <dbReference type="Proteomes" id="UP000821845"/>
    </source>
</evidence>
<comment type="caution">
    <text evidence="1">The sequence shown here is derived from an EMBL/GenBank/DDBJ whole genome shotgun (WGS) entry which is preliminary data.</text>
</comment>
<dbReference type="EMBL" id="CM023481">
    <property type="protein sequence ID" value="KAH6945336.1"/>
    <property type="molecule type" value="Genomic_DNA"/>
</dbReference>
<dbReference type="Proteomes" id="UP000821845">
    <property type="component" value="Chromosome 1"/>
</dbReference>
<evidence type="ECO:0000313" key="1">
    <source>
        <dbReference type="EMBL" id="KAH6945336.1"/>
    </source>
</evidence>